<dbReference type="PANTHER" id="PTHR43401:SF2">
    <property type="entry name" value="L-THREONINE 3-DEHYDROGENASE"/>
    <property type="match status" value="1"/>
</dbReference>
<evidence type="ECO:0000256" key="5">
    <source>
        <dbReference type="SAM" id="MobiDB-lite"/>
    </source>
</evidence>
<gene>
    <name evidence="7" type="ORF">BDW47DRAFT_104209</name>
</gene>
<protein>
    <submittedName>
        <fullName evidence="7">GroES-like protein</fullName>
    </submittedName>
</protein>
<evidence type="ECO:0000256" key="2">
    <source>
        <dbReference type="ARBA" id="ARBA00022833"/>
    </source>
</evidence>
<dbReference type="GO" id="GO:0016491">
    <property type="term" value="F:oxidoreductase activity"/>
    <property type="evidence" value="ECO:0007669"/>
    <property type="project" value="UniProtKB-KW"/>
</dbReference>
<dbReference type="AlphaFoldDB" id="A0A2I2FEM8"/>
<dbReference type="PROSITE" id="PS00059">
    <property type="entry name" value="ADH_ZINC"/>
    <property type="match status" value="1"/>
</dbReference>
<dbReference type="InterPro" id="IPR013149">
    <property type="entry name" value="ADH-like_C"/>
</dbReference>
<feature type="domain" description="Enoyl reductase (ER)" evidence="6">
    <location>
        <begin position="44"/>
        <end position="361"/>
    </location>
</feature>
<evidence type="ECO:0000256" key="4">
    <source>
        <dbReference type="RuleBase" id="RU361277"/>
    </source>
</evidence>
<dbReference type="InterPro" id="IPR013154">
    <property type="entry name" value="ADH-like_N"/>
</dbReference>
<evidence type="ECO:0000313" key="8">
    <source>
        <dbReference type="Proteomes" id="UP000234585"/>
    </source>
</evidence>
<dbReference type="Proteomes" id="UP000234585">
    <property type="component" value="Unassembled WGS sequence"/>
</dbReference>
<dbReference type="PANTHER" id="PTHR43401">
    <property type="entry name" value="L-THREONINE 3-DEHYDROGENASE"/>
    <property type="match status" value="1"/>
</dbReference>
<comment type="similarity">
    <text evidence="4">Belongs to the zinc-containing alcohol dehydrogenase family.</text>
</comment>
<dbReference type="SUPFAM" id="SSF51735">
    <property type="entry name" value="NAD(P)-binding Rossmann-fold domains"/>
    <property type="match status" value="1"/>
</dbReference>
<dbReference type="Gene3D" id="3.90.180.10">
    <property type="entry name" value="Medium-chain alcohol dehydrogenases, catalytic domain"/>
    <property type="match status" value="1"/>
</dbReference>
<accession>A0A2I2FEM8</accession>
<dbReference type="Gene3D" id="3.40.50.720">
    <property type="entry name" value="NAD(P)-binding Rossmann-like Domain"/>
    <property type="match status" value="1"/>
</dbReference>
<dbReference type="InterPro" id="IPR011032">
    <property type="entry name" value="GroES-like_sf"/>
</dbReference>
<organism evidence="7 8">
    <name type="scientific">Aspergillus candidus</name>
    <dbReference type="NCBI Taxonomy" id="41067"/>
    <lineage>
        <taxon>Eukaryota</taxon>
        <taxon>Fungi</taxon>
        <taxon>Dikarya</taxon>
        <taxon>Ascomycota</taxon>
        <taxon>Pezizomycotina</taxon>
        <taxon>Eurotiomycetes</taxon>
        <taxon>Eurotiomycetidae</taxon>
        <taxon>Eurotiales</taxon>
        <taxon>Aspergillaceae</taxon>
        <taxon>Aspergillus</taxon>
        <taxon>Aspergillus subgen. Circumdati</taxon>
    </lineage>
</organism>
<dbReference type="STRING" id="41067.A0A2I2FEM8"/>
<keyword evidence="8" id="KW-1185">Reference proteome</keyword>
<proteinExistence type="inferred from homology"/>
<dbReference type="GeneID" id="36519436"/>
<name>A0A2I2FEM8_ASPCN</name>
<dbReference type="OrthoDB" id="3941538at2759"/>
<dbReference type="InterPro" id="IPR050129">
    <property type="entry name" value="Zn_alcohol_dh"/>
</dbReference>
<keyword evidence="2 4" id="KW-0862">Zinc</keyword>
<evidence type="ECO:0000313" key="7">
    <source>
        <dbReference type="EMBL" id="PLB39065.1"/>
    </source>
</evidence>
<keyword evidence="1 4" id="KW-0479">Metal-binding</keyword>
<dbReference type="InterPro" id="IPR002328">
    <property type="entry name" value="ADH_Zn_CS"/>
</dbReference>
<dbReference type="GO" id="GO:0008270">
    <property type="term" value="F:zinc ion binding"/>
    <property type="evidence" value="ECO:0007669"/>
    <property type="project" value="InterPro"/>
</dbReference>
<dbReference type="InterPro" id="IPR020843">
    <property type="entry name" value="ER"/>
</dbReference>
<reference evidence="7 8" key="1">
    <citation type="submission" date="2017-12" db="EMBL/GenBank/DDBJ databases">
        <authorList>
            <consortium name="DOE Joint Genome Institute"/>
            <person name="Haridas S."/>
            <person name="Kjaerbolling I."/>
            <person name="Vesth T.C."/>
            <person name="Frisvad J.C."/>
            <person name="Nybo J.L."/>
            <person name="Theobald S."/>
            <person name="Kuo A."/>
            <person name="Bowyer P."/>
            <person name="Matsuda Y."/>
            <person name="Mondo S."/>
            <person name="Lyhne E.K."/>
            <person name="Kogle M.E."/>
            <person name="Clum A."/>
            <person name="Lipzen A."/>
            <person name="Salamov A."/>
            <person name="Ngan C.Y."/>
            <person name="Daum C."/>
            <person name="Chiniquy J."/>
            <person name="Barry K."/>
            <person name="LaButti K."/>
            <person name="Simmons B.A."/>
            <person name="Magnuson J.K."/>
            <person name="Mortensen U.H."/>
            <person name="Larsen T.O."/>
            <person name="Grigoriev I.V."/>
            <person name="Baker S.E."/>
            <person name="Andersen M.R."/>
            <person name="Nordberg H.P."/>
            <person name="Cantor M.N."/>
            <person name="Hua S.X."/>
        </authorList>
    </citation>
    <scope>NUCLEOTIDE SEQUENCE [LARGE SCALE GENOMIC DNA]</scope>
    <source>
        <strain evidence="7 8">CBS 102.13</strain>
    </source>
</reference>
<evidence type="ECO:0000259" key="6">
    <source>
        <dbReference type="SMART" id="SM00829"/>
    </source>
</evidence>
<dbReference type="InterPro" id="IPR036291">
    <property type="entry name" value="NAD(P)-bd_dom_sf"/>
</dbReference>
<dbReference type="CDD" id="cd08233">
    <property type="entry name" value="butanediol_DH_like"/>
    <property type="match status" value="1"/>
</dbReference>
<dbReference type="RefSeq" id="XP_024673077.1">
    <property type="nucleotide sequence ID" value="XM_024812276.1"/>
</dbReference>
<dbReference type="SUPFAM" id="SSF50129">
    <property type="entry name" value="GroES-like"/>
    <property type="match status" value="1"/>
</dbReference>
<dbReference type="SMART" id="SM00829">
    <property type="entry name" value="PKS_ER"/>
    <property type="match status" value="1"/>
</dbReference>
<evidence type="ECO:0000256" key="1">
    <source>
        <dbReference type="ARBA" id="ARBA00022723"/>
    </source>
</evidence>
<evidence type="ECO:0000256" key="3">
    <source>
        <dbReference type="ARBA" id="ARBA00023002"/>
    </source>
</evidence>
<dbReference type="EMBL" id="KZ559132">
    <property type="protein sequence ID" value="PLB39065.1"/>
    <property type="molecule type" value="Genomic_DNA"/>
</dbReference>
<keyword evidence="3" id="KW-0560">Oxidoreductase</keyword>
<comment type="cofactor">
    <cofactor evidence="4">
        <name>Zn(2+)</name>
        <dbReference type="ChEBI" id="CHEBI:29105"/>
    </cofactor>
</comment>
<dbReference type="Pfam" id="PF00107">
    <property type="entry name" value="ADH_zinc_N"/>
    <property type="match status" value="1"/>
</dbReference>
<sequence length="364" mass="39321">MVFPIESHPPQQKLPDMNTSTSSIVDGIEGATTGRMMKALRFHGRHDLRLDEVKEPTCGYGQVKVRPLYVGICGTDLHEYSSGPVLIPETPHPITGAKRPVTMGHEFSGEIEEVGAGIHDDKLKPGRRVAVRPTIYDEECSSCKQGVRHCCENIGFIGLSGYGGGMAQHIVAPSRHFYPIEDSILSETAALIEPLAVAWHAVNISPFKPGNTALVIGGGPIGICVVQVLKLKGAGEIVVVEPMDSRKKLAREYGATVIIDPGEADVVSRTRKLSHEHGADVVFDTAGVEAALNGVIPACRTHGAIVNIALWERGPMVKVNDLMYREVQYMQAALYDEMSFKETVRALSDGIYSTLGGCCGIYGY</sequence>
<feature type="region of interest" description="Disordered" evidence="5">
    <location>
        <begin position="1"/>
        <end position="20"/>
    </location>
</feature>
<dbReference type="Pfam" id="PF08240">
    <property type="entry name" value="ADH_N"/>
    <property type="match status" value="1"/>
</dbReference>